<evidence type="ECO:0000256" key="1">
    <source>
        <dbReference type="SAM" id="MobiDB-lite"/>
    </source>
</evidence>
<evidence type="ECO:0000313" key="3">
    <source>
        <dbReference type="Proteomes" id="UP000038009"/>
    </source>
</evidence>
<dbReference type="EMBL" id="LJSK01000004">
    <property type="protein sequence ID" value="KPI90561.1"/>
    <property type="molecule type" value="Genomic_DNA"/>
</dbReference>
<feature type="compositionally biased region" description="Basic residues" evidence="1">
    <location>
        <begin position="241"/>
        <end position="278"/>
    </location>
</feature>
<reference evidence="2 3" key="1">
    <citation type="journal article" date="2015" name="PLoS Pathog.">
        <title>Leptomonas seymouri: Adaptations to the Dixenous Life Cycle Analyzed by Genome Sequencing, Transcriptome Profiling and Co-infection with Leishmania donovani.</title>
        <authorList>
            <person name="Kraeva N."/>
            <person name="Butenko A."/>
            <person name="Hlavacova J."/>
            <person name="Kostygov A."/>
            <person name="Myskova J."/>
            <person name="Grybchuk D."/>
            <person name="Lestinova T."/>
            <person name="Votypka J."/>
            <person name="Volf P."/>
            <person name="Opperdoes F."/>
            <person name="Flegontov P."/>
            <person name="Lukes J."/>
            <person name="Yurchenko V."/>
        </authorList>
    </citation>
    <scope>NUCLEOTIDE SEQUENCE [LARGE SCALE GENOMIC DNA]</scope>
    <source>
        <strain evidence="2 3">ATCC 30220</strain>
    </source>
</reference>
<dbReference type="AlphaFoldDB" id="A0A0N1I3V1"/>
<protein>
    <recommendedName>
        <fullName evidence="4">Mkiaa0324 protein-like protein</fullName>
    </recommendedName>
</protein>
<feature type="compositionally biased region" description="Basic residues" evidence="1">
    <location>
        <begin position="197"/>
        <end position="233"/>
    </location>
</feature>
<proteinExistence type="predicted"/>
<name>A0A0N1I3V1_LEPSE</name>
<feature type="compositionally biased region" description="Basic residues" evidence="1">
    <location>
        <begin position="83"/>
        <end position="126"/>
    </location>
</feature>
<dbReference type="Proteomes" id="UP000038009">
    <property type="component" value="Unassembled WGS sequence"/>
</dbReference>
<dbReference type="VEuPathDB" id="TriTrypDB:Lsey_0004_0490"/>
<accession>A0A0N1I3V1</accession>
<sequence length="481" mass="54048">MLSRSFAVLARSRPPFAVFYKSMSSTLATTAAPQRMQMAGVLWRRTAPKYGIRFSVPRVTAAKQIYSKERSRLAKGIKAAAKPSRRSSKAKTTTRQRKAPAAQKKRNKSRRRPYKRMKATRAKAARAKAVKKAARAKPTKKAVTPYASFTASVLREAKLSPTPTNKNRVFRAWILTGQQRSLSLQKRIAMAVRLLKKDRRSKRKLSKKMTRKGGQKKTRPSAKTRRTAAKKVRSAGSVVAKKSKSRKGRIAPHKKATARRRIRKAAATKSKTRNKATRRTPASKTRARRAAVHRPKVQGTRKRRNAAAKSKARRLVSKKKTPSRTAQRHKNPYIDFYRRMRMTGLLPNSPKVVGSRRIKQLWARTHSLPNMDARVAQATKILEAQTGAKAKTETTPVFRKVPVAPAKPDPTAMTLKDIKVPSYYEQNPFGATYAALLPMLQDTPSSTRMAHVAKAWTNTTLKDDHRSAKQRIAAVAQELKK</sequence>
<feature type="region of interest" description="Disordered" evidence="1">
    <location>
        <begin position="197"/>
        <end position="330"/>
    </location>
</feature>
<evidence type="ECO:0000313" key="2">
    <source>
        <dbReference type="EMBL" id="KPI90561.1"/>
    </source>
</evidence>
<keyword evidence="3" id="KW-1185">Reference proteome</keyword>
<comment type="caution">
    <text evidence="2">The sequence shown here is derived from an EMBL/GenBank/DDBJ whole genome shotgun (WGS) entry which is preliminary data.</text>
</comment>
<organism evidence="2 3">
    <name type="scientific">Leptomonas seymouri</name>
    <dbReference type="NCBI Taxonomy" id="5684"/>
    <lineage>
        <taxon>Eukaryota</taxon>
        <taxon>Discoba</taxon>
        <taxon>Euglenozoa</taxon>
        <taxon>Kinetoplastea</taxon>
        <taxon>Metakinetoplastina</taxon>
        <taxon>Trypanosomatida</taxon>
        <taxon>Trypanosomatidae</taxon>
        <taxon>Leishmaniinae</taxon>
        <taxon>Leptomonas</taxon>
    </lineage>
</organism>
<feature type="region of interest" description="Disordered" evidence="1">
    <location>
        <begin position="72"/>
        <end position="126"/>
    </location>
</feature>
<evidence type="ECO:0008006" key="4">
    <source>
        <dbReference type="Google" id="ProtNLM"/>
    </source>
</evidence>
<feature type="compositionally biased region" description="Basic residues" evidence="1">
    <location>
        <begin position="285"/>
        <end position="330"/>
    </location>
</feature>
<dbReference type="OrthoDB" id="273779at2759"/>
<gene>
    <name evidence="2" type="ORF">ABL78_0321</name>
</gene>
<dbReference type="OMA" id="WTETHSL"/>